<feature type="transmembrane region" description="Helical" evidence="2">
    <location>
        <begin position="61"/>
        <end position="83"/>
    </location>
</feature>
<dbReference type="EMBL" id="JABAHT010000009">
    <property type="protein sequence ID" value="KAF4670487.1"/>
    <property type="molecule type" value="Genomic_DNA"/>
</dbReference>
<feature type="region of interest" description="Disordered" evidence="1">
    <location>
        <begin position="370"/>
        <end position="390"/>
    </location>
</feature>
<comment type="caution">
    <text evidence="4">The sequence shown here is derived from an EMBL/GenBank/DDBJ whole genome shotgun (WGS) entry which is preliminary data.</text>
</comment>
<dbReference type="Pfam" id="PF00892">
    <property type="entry name" value="EamA"/>
    <property type="match status" value="1"/>
</dbReference>
<feature type="domain" description="EamA" evidence="3">
    <location>
        <begin position="63"/>
        <end position="168"/>
    </location>
</feature>
<feature type="transmembrane region" description="Helical" evidence="2">
    <location>
        <begin position="219"/>
        <end position="243"/>
    </location>
</feature>
<accession>A0A7J6MGC3</accession>
<proteinExistence type="predicted"/>
<organism evidence="4 6">
    <name type="scientific">Perkinsus olseni</name>
    <name type="common">Perkinsus atlanticus</name>
    <dbReference type="NCBI Taxonomy" id="32597"/>
    <lineage>
        <taxon>Eukaryota</taxon>
        <taxon>Sar</taxon>
        <taxon>Alveolata</taxon>
        <taxon>Perkinsozoa</taxon>
        <taxon>Perkinsea</taxon>
        <taxon>Perkinsida</taxon>
        <taxon>Perkinsidae</taxon>
        <taxon>Perkinsus</taxon>
    </lineage>
</organism>
<keyword evidence="2" id="KW-1133">Transmembrane helix</keyword>
<evidence type="ECO:0000313" key="7">
    <source>
        <dbReference type="Proteomes" id="UP000572268"/>
    </source>
</evidence>
<dbReference type="PANTHER" id="PTHR13146">
    <property type="match status" value="1"/>
</dbReference>
<dbReference type="InterPro" id="IPR037185">
    <property type="entry name" value="EmrE-like"/>
</dbReference>
<evidence type="ECO:0000259" key="3">
    <source>
        <dbReference type="Pfam" id="PF00892"/>
    </source>
</evidence>
<protein>
    <recommendedName>
        <fullName evidence="3">EamA domain-containing protein</fullName>
    </recommendedName>
</protein>
<dbReference type="AlphaFoldDB" id="A0A7J6MGC3"/>
<reference evidence="6 7" key="1">
    <citation type="submission" date="2020-04" db="EMBL/GenBank/DDBJ databases">
        <title>Perkinsus olseni comparative genomics.</title>
        <authorList>
            <person name="Bogema D.R."/>
        </authorList>
    </citation>
    <scope>NUCLEOTIDE SEQUENCE [LARGE SCALE GENOMIC DNA]</scope>
    <source>
        <strain evidence="4">ATCC PRA-179</strain>
        <strain evidence="5">ATCC PRA-31</strain>
    </source>
</reference>
<dbReference type="EMBL" id="JABANN010000008">
    <property type="protein sequence ID" value="KAF4675901.1"/>
    <property type="molecule type" value="Genomic_DNA"/>
</dbReference>
<feature type="transmembrane region" description="Helical" evidence="2">
    <location>
        <begin position="20"/>
        <end position="41"/>
    </location>
</feature>
<feature type="transmembrane region" description="Helical" evidence="2">
    <location>
        <begin position="153"/>
        <end position="175"/>
    </location>
</feature>
<evidence type="ECO:0000256" key="1">
    <source>
        <dbReference type="SAM" id="MobiDB-lite"/>
    </source>
</evidence>
<dbReference type="InterPro" id="IPR000620">
    <property type="entry name" value="EamA_dom"/>
</dbReference>
<sequence>MALFRAFFSVARSISMSRYLLYFLVGILSGTATYTIMKTMYQTSSVGIADAAPHLFVKPGFVTTVTTLAMLTSALVHLVSLSFERYRKSLRPVKVKMLFVVAIPALCDLCGSSLQNISLVFIPTSIFQILKGSVLIFSALFRRVFLRKRFTDSNLVGLCICVFGLFPVSIAHILSKGTSSSSGKTDIALGLGLVLAAQFLRGAQFVVEEYLLKPPHTLPALLMVGVEGFWGTLVMTSFVLPLLQHISGNDVGNVLENTCDTLMMLWESATLMSLAAGLFTAFFIFKISAALVTVEASAVHRSFLQITRTVSVWILSVLMHYTSTDRHLGEPLTWYSILQAFGFVVLIYGQLVYDDVLGFPFRSVCFRSPPGKEQLTKSHSDDLEEPHRSH</sequence>
<name>A0A7J6MGC3_PEROL</name>
<dbReference type="OrthoDB" id="300580at2759"/>
<feature type="compositionally biased region" description="Basic and acidic residues" evidence="1">
    <location>
        <begin position="374"/>
        <end position="390"/>
    </location>
</feature>
<evidence type="ECO:0000256" key="2">
    <source>
        <dbReference type="SAM" id="Phobius"/>
    </source>
</evidence>
<feature type="transmembrane region" description="Helical" evidence="2">
    <location>
        <begin position="187"/>
        <end position="207"/>
    </location>
</feature>
<evidence type="ECO:0000313" key="5">
    <source>
        <dbReference type="EMBL" id="KAF4675901.1"/>
    </source>
</evidence>
<dbReference type="Proteomes" id="UP000570595">
    <property type="component" value="Unassembled WGS sequence"/>
</dbReference>
<dbReference type="GO" id="GO:0016020">
    <property type="term" value="C:membrane"/>
    <property type="evidence" value="ECO:0007669"/>
    <property type="project" value="InterPro"/>
</dbReference>
<feature type="transmembrane region" description="Helical" evidence="2">
    <location>
        <begin position="263"/>
        <end position="285"/>
    </location>
</feature>
<feature type="transmembrane region" description="Helical" evidence="2">
    <location>
        <begin position="334"/>
        <end position="353"/>
    </location>
</feature>
<gene>
    <name evidence="5" type="ORF">FOL46_009116</name>
    <name evidence="4" type="ORF">FOZ61_010712</name>
</gene>
<feature type="transmembrane region" description="Helical" evidence="2">
    <location>
        <begin position="95"/>
        <end position="114"/>
    </location>
</feature>
<evidence type="ECO:0000313" key="4">
    <source>
        <dbReference type="EMBL" id="KAF4670487.1"/>
    </source>
</evidence>
<dbReference type="SUPFAM" id="SSF103481">
    <property type="entry name" value="Multidrug resistance efflux transporter EmrE"/>
    <property type="match status" value="1"/>
</dbReference>
<evidence type="ECO:0000313" key="6">
    <source>
        <dbReference type="Proteomes" id="UP000570595"/>
    </source>
</evidence>
<keyword evidence="2" id="KW-0472">Membrane</keyword>
<feature type="transmembrane region" description="Helical" evidence="2">
    <location>
        <begin position="120"/>
        <end position="141"/>
    </location>
</feature>
<keyword evidence="2" id="KW-0812">Transmembrane</keyword>
<dbReference type="Proteomes" id="UP000572268">
    <property type="component" value="Unassembled WGS sequence"/>
</dbReference>